<dbReference type="InterPro" id="IPR000726">
    <property type="entry name" value="Glyco_hydro_19_cat"/>
</dbReference>
<feature type="domain" description="Glycoside hydrolase family 19 catalytic" evidence="1">
    <location>
        <begin position="88"/>
        <end position="144"/>
    </location>
</feature>
<dbReference type="GO" id="GO:0004568">
    <property type="term" value="F:chitinase activity"/>
    <property type="evidence" value="ECO:0007669"/>
    <property type="project" value="InterPro"/>
</dbReference>
<dbReference type="InterPro" id="IPR023346">
    <property type="entry name" value="Lysozyme-like_dom_sf"/>
</dbReference>
<dbReference type="STRING" id="460265.Mnod_7027"/>
<protein>
    <recommendedName>
        <fullName evidence="1">Glycoside hydrolase family 19 catalytic domain-containing protein</fullName>
    </recommendedName>
</protein>
<evidence type="ECO:0000259" key="1">
    <source>
        <dbReference type="Pfam" id="PF00182"/>
    </source>
</evidence>
<reference evidence="2 3" key="1">
    <citation type="submission" date="2009-01" db="EMBL/GenBank/DDBJ databases">
        <title>Complete sequence of chromosome of Methylobacterium nodulans ORS 2060.</title>
        <authorList>
            <consortium name="US DOE Joint Genome Institute"/>
            <person name="Lucas S."/>
            <person name="Copeland A."/>
            <person name="Lapidus A."/>
            <person name="Glavina del Rio T."/>
            <person name="Dalin E."/>
            <person name="Tice H."/>
            <person name="Bruce D."/>
            <person name="Goodwin L."/>
            <person name="Pitluck S."/>
            <person name="Sims D."/>
            <person name="Brettin T."/>
            <person name="Detter J.C."/>
            <person name="Han C."/>
            <person name="Larimer F."/>
            <person name="Land M."/>
            <person name="Hauser L."/>
            <person name="Kyrpides N."/>
            <person name="Ivanova N."/>
            <person name="Marx C.J."/>
            <person name="Richardson P."/>
        </authorList>
    </citation>
    <scope>NUCLEOTIDE SEQUENCE [LARGE SCALE GENOMIC DNA]</scope>
    <source>
        <strain evidence="3">LMG 21967 / CNCM I-2342 / ORS 2060</strain>
    </source>
</reference>
<dbReference type="Gene3D" id="1.10.530.10">
    <property type="match status" value="1"/>
</dbReference>
<dbReference type="Pfam" id="PF00182">
    <property type="entry name" value="Glyco_hydro_19"/>
    <property type="match status" value="1"/>
</dbReference>
<dbReference type="SUPFAM" id="SSF53955">
    <property type="entry name" value="Lysozyme-like"/>
    <property type="match status" value="1"/>
</dbReference>
<dbReference type="Proteomes" id="UP000008207">
    <property type="component" value="Chromosome"/>
</dbReference>
<keyword evidence="3" id="KW-1185">Reference proteome</keyword>
<dbReference type="GO" id="GO:0016998">
    <property type="term" value="P:cell wall macromolecule catabolic process"/>
    <property type="evidence" value="ECO:0007669"/>
    <property type="project" value="InterPro"/>
</dbReference>
<gene>
    <name evidence="2" type="ordered locus">Mnod_7027</name>
</gene>
<dbReference type="RefSeq" id="WP_015933331.1">
    <property type="nucleotide sequence ID" value="NC_011894.1"/>
</dbReference>
<accession>B8IIX3</accession>
<dbReference type="eggNOG" id="COG3179">
    <property type="taxonomic scope" value="Bacteria"/>
</dbReference>
<dbReference type="GO" id="GO:0006032">
    <property type="term" value="P:chitin catabolic process"/>
    <property type="evidence" value="ECO:0007669"/>
    <property type="project" value="InterPro"/>
</dbReference>
<evidence type="ECO:0000313" key="2">
    <source>
        <dbReference type="EMBL" id="ACL61768.1"/>
    </source>
</evidence>
<dbReference type="OrthoDB" id="3078754at2"/>
<dbReference type="KEGG" id="mno:Mnod_7027"/>
<name>B8IIX3_METNO</name>
<organism evidence="2 3">
    <name type="scientific">Methylobacterium nodulans (strain LMG 21967 / CNCM I-2342 / ORS 2060)</name>
    <dbReference type="NCBI Taxonomy" id="460265"/>
    <lineage>
        <taxon>Bacteria</taxon>
        <taxon>Pseudomonadati</taxon>
        <taxon>Pseudomonadota</taxon>
        <taxon>Alphaproteobacteria</taxon>
        <taxon>Hyphomicrobiales</taxon>
        <taxon>Methylobacteriaceae</taxon>
        <taxon>Methylobacterium</taxon>
    </lineage>
</organism>
<evidence type="ECO:0000313" key="3">
    <source>
        <dbReference type="Proteomes" id="UP000008207"/>
    </source>
</evidence>
<dbReference type="CAZy" id="GH19">
    <property type="family name" value="Glycoside Hydrolase Family 19"/>
</dbReference>
<dbReference type="AlphaFoldDB" id="B8IIX3"/>
<dbReference type="EMBL" id="CP001349">
    <property type="protein sequence ID" value="ACL61768.1"/>
    <property type="molecule type" value="Genomic_DNA"/>
</dbReference>
<proteinExistence type="predicted"/>
<dbReference type="HOGENOM" id="CLU_077648_0_0_5"/>
<sequence length="264" mass="28208">MTALPNARAFFDALRQPVFAGSMSQSQVDGINRLLAAFTLYGSGDRRHLAYGLATSRWETGGRMMPVREGFAKTDAEARAHVAKLLAQGKIKSNYALPNKKGLSFYGRGDVQLTHERNYITMGTLLGLPLAETPDLALDPAVSARILWEGLLRGLSNRGDFTGKALEDYIHDGVCDYVGARRTVNGTDRAHEIAEIAHDFEAALAVGGMPLRFATVAPPKPGVPPLPESVVIGKPVVEAPPKAATVQTGGFLAALKSLFGRKAA</sequence>